<dbReference type="Proteomes" id="UP001623852">
    <property type="component" value="Chromosome"/>
</dbReference>
<name>A0ABZ2U9W5_9FLAO</name>
<feature type="transmembrane region" description="Helical" evidence="1">
    <location>
        <begin position="66"/>
        <end position="83"/>
    </location>
</feature>
<sequence>MSLGEIYFYTLAGLVSIFSFFIYLLVEDIKLFSIFKKMFLIAVIVLIIGTLLVFFDLSYWSNSKTIFIYSFPLIVLLLNRALFLINNELFGEPFIYIKGGFLSGFWYRKVIDEKQITFLKWVYYAYCTILHLSQIFLFSTLFRKFFI</sequence>
<protein>
    <submittedName>
        <fullName evidence="2">Uncharacterized protein</fullName>
    </submittedName>
</protein>
<keyword evidence="1" id="KW-0812">Transmembrane</keyword>
<feature type="transmembrane region" description="Helical" evidence="1">
    <location>
        <begin position="6"/>
        <end position="26"/>
    </location>
</feature>
<organism evidence="2 3">
    <name type="scientific">Flavobacterium soyae</name>
    <dbReference type="NCBI Taxonomy" id="2903098"/>
    <lineage>
        <taxon>Bacteria</taxon>
        <taxon>Pseudomonadati</taxon>
        <taxon>Bacteroidota</taxon>
        <taxon>Flavobacteriia</taxon>
        <taxon>Flavobacteriales</taxon>
        <taxon>Flavobacteriaceae</taxon>
        <taxon>Flavobacterium</taxon>
    </lineage>
</organism>
<proteinExistence type="predicted"/>
<keyword evidence="1" id="KW-1133">Transmembrane helix</keyword>
<keyword evidence="1" id="KW-0472">Membrane</keyword>
<feature type="transmembrane region" description="Helical" evidence="1">
    <location>
        <begin position="123"/>
        <end position="142"/>
    </location>
</feature>
<dbReference type="EMBL" id="CP150845">
    <property type="protein sequence ID" value="WYZ18045.1"/>
    <property type="molecule type" value="Genomic_DNA"/>
</dbReference>
<feature type="transmembrane region" description="Helical" evidence="1">
    <location>
        <begin position="38"/>
        <end position="60"/>
    </location>
</feature>
<accession>A0ABZ2U9W5</accession>
<evidence type="ECO:0000256" key="1">
    <source>
        <dbReference type="SAM" id="Phobius"/>
    </source>
</evidence>
<reference evidence="2 3" key="1">
    <citation type="submission" date="2024-03" db="EMBL/GenBank/DDBJ databases">
        <title>Flavobacterium soyae.</title>
        <authorList>
            <person name="Zheng W."/>
        </authorList>
    </citation>
    <scope>NUCLEOTIDE SEQUENCE [LARGE SCALE GENOMIC DNA]</scope>
    <source>
        <strain evidence="2 3">55</strain>
    </source>
</reference>
<dbReference type="RefSeq" id="WP_232682860.1">
    <property type="nucleotide sequence ID" value="NZ_CP150845.1"/>
</dbReference>
<gene>
    <name evidence="2" type="ORF">AABD74_12845</name>
</gene>
<evidence type="ECO:0000313" key="3">
    <source>
        <dbReference type="Proteomes" id="UP001623852"/>
    </source>
</evidence>
<evidence type="ECO:0000313" key="2">
    <source>
        <dbReference type="EMBL" id="WYZ18045.1"/>
    </source>
</evidence>
<keyword evidence="3" id="KW-1185">Reference proteome</keyword>